<evidence type="ECO:0000313" key="2">
    <source>
        <dbReference type="EMBL" id="EHL98782.1"/>
    </source>
</evidence>
<gene>
    <name evidence="2" type="ORF">HMPREF9103_01337</name>
</gene>
<reference evidence="2 3" key="1">
    <citation type="submission" date="2011-09" db="EMBL/GenBank/DDBJ databases">
        <authorList>
            <person name="Weinstock G."/>
            <person name="Sodergren E."/>
            <person name="Clifton S."/>
            <person name="Fulton L."/>
            <person name="Fulton B."/>
            <person name="Courtney L."/>
            <person name="Fronick C."/>
            <person name="Harrison M."/>
            <person name="Strong C."/>
            <person name="Farmer C."/>
            <person name="Delahaunty K."/>
            <person name="Markovic C."/>
            <person name="Hall O."/>
            <person name="Minx P."/>
            <person name="Tomlinson C."/>
            <person name="Mitreva M."/>
            <person name="Hou S."/>
            <person name="Chen J."/>
            <person name="Wollam A."/>
            <person name="Pepin K.H."/>
            <person name="Johnson M."/>
            <person name="Bhonagiri V."/>
            <person name="Zhang X."/>
            <person name="Suruliraj S."/>
            <person name="Warren W."/>
            <person name="Chinwalla A."/>
            <person name="Mardis E.R."/>
            <person name="Wilson R.K."/>
        </authorList>
    </citation>
    <scope>NUCLEOTIDE SEQUENCE [LARGE SCALE GENOMIC DNA]</scope>
    <source>
        <strain evidence="2 3">F0439</strain>
    </source>
</reference>
<evidence type="ECO:0000256" key="1">
    <source>
        <dbReference type="SAM" id="Phobius"/>
    </source>
</evidence>
<keyword evidence="1" id="KW-0812">Transmembrane</keyword>
<dbReference type="AlphaFoldDB" id="G9ZNN4"/>
<protein>
    <submittedName>
        <fullName evidence="2">Uncharacterized protein</fullName>
    </submittedName>
</protein>
<proteinExistence type="predicted"/>
<keyword evidence="3" id="KW-1185">Reference proteome</keyword>
<accession>G9ZNN4</accession>
<dbReference type="PATRIC" id="fig|797515.3.peg.1244"/>
<dbReference type="HOGENOM" id="CLU_3311856_0_0_9"/>
<feature type="transmembrane region" description="Helical" evidence="1">
    <location>
        <begin position="6"/>
        <end position="31"/>
    </location>
</feature>
<name>G9ZNN4_9LACO</name>
<evidence type="ECO:0000313" key="3">
    <source>
        <dbReference type="Proteomes" id="UP000004625"/>
    </source>
</evidence>
<keyword evidence="1" id="KW-1133">Transmembrane helix</keyword>
<dbReference type="STRING" id="797515.HMPREF9103_01337"/>
<dbReference type="Proteomes" id="UP000004625">
    <property type="component" value="Unassembled WGS sequence"/>
</dbReference>
<organism evidence="2 3">
    <name type="scientific">Lentilactobacillus parafarraginis F0439</name>
    <dbReference type="NCBI Taxonomy" id="797515"/>
    <lineage>
        <taxon>Bacteria</taxon>
        <taxon>Bacillati</taxon>
        <taxon>Bacillota</taxon>
        <taxon>Bacilli</taxon>
        <taxon>Lactobacillales</taxon>
        <taxon>Lactobacillaceae</taxon>
        <taxon>Lentilactobacillus</taxon>
    </lineage>
</organism>
<keyword evidence="1" id="KW-0472">Membrane</keyword>
<sequence length="39" mass="4197">MGLPKTIGFVAAPFCFVSFKGVGCFLVTVLYGERLLTTI</sequence>
<comment type="caution">
    <text evidence="2">The sequence shown here is derived from an EMBL/GenBank/DDBJ whole genome shotgun (WGS) entry which is preliminary data.</text>
</comment>
<dbReference type="EMBL" id="AGEY01000062">
    <property type="protein sequence ID" value="EHL98782.1"/>
    <property type="molecule type" value="Genomic_DNA"/>
</dbReference>